<keyword evidence="3" id="KW-1185">Reference proteome</keyword>
<feature type="compositionally biased region" description="Basic residues" evidence="1">
    <location>
        <begin position="348"/>
        <end position="361"/>
    </location>
</feature>
<evidence type="ECO:0000313" key="2">
    <source>
        <dbReference type="EMBL" id="EWC47490.1"/>
    </source>
</evidence>
<dbReference type="EMBL" id="KI966410">
    <property type="protein sequence ID" value="EWC47490.1"/>
    <property type="molecule type" value="Genomic_DNA"/>
</dbReference>
<name>W7IES3_9PEZI</name>
<accession>W7IES3</accession>
<evidence type="ECO:0000256" key="1">
    <source>
        <dbReference type="SAM" id="MobiDB-lite"/>
    </source>
</evidence>
<evidence type="ECO:0000313" key="3">
    <source>
        <dbReference type="Proteomes" id="UP000024837"/>
    </source>
</evidence>
<dbReference type="Proteomes" id="UP000024837">
    <property type="component" value="Unassembled WGS sequence"/>
</dbReference>
<feature type="region of interest" description="Disordered" evidence="1">
    <location>
        <begin position="308"/>
        <end position="390"/>
    </location>
</feature>
<dbReference type="AlphaFoldDB" id="W7IES3"/>
<sequence length="478" mass="53528">MASARQTHSSTGVHLPHTLEARIVALETRLRHSKPEHPCDCKYELSLLEERLGTLQQHPWERRLSEVEAKQKRDTLDLSKMYDDFQEYQAKVDQLLSDYHWDYDDEGHMDQVITSTNITYVVERMLAKMKRFDKHKDASEESLKSLKKCYEQIQVDSAGWGPSAVQKLNDSQRGVNDDLRYLQEETRRLSESVSELKELEGSLQTSLRVVTQKVNKKVEELEATICKFRDADAASNSPAPESQNIEARAPVLHNNNPGRTYWAPASSGNPTGTPYPYNIPLVLEQPKGWGDIRANIYRELDESQKLYYSSLEPKTDGNTPTEEVVEKEHPIETIASSDLSELDSDFPKRRRSRKVKKKRSKLTISMTTGGLDSEQDHGKDSADPQVGTAMEEESTIGTGAAASPDVIASNTSNIVMAFGTRGLSPRKSKSSLRKTIAKGNNKPKQARLDGIFKESKAVVGKSQVSGASSHKTLRIAIS</sequence>
<dbReference type="OrthoDB" id="5351275at2759"/>
<proteinExistence type="predicted"/>
<protein>
    <submittedName>
        <fullName evidence="2">Uncharacterized protein</fullName>
    </submittedName>
</protein>
<gene>
    <name evidence="2" type="ORF">DRE_00458</name>
</gene>
<organism evidence="2 3">
    <name type="scientific">Drechslerella stenobrocha 248</name>
    <dbReference type="NCBI Taxonomy" id="1043628"/>
    <lineage>
        <taxon>Eukaryota</taxon>
        <taxon>Fungi</taxon>
        <taxon>Dikarya</taxon>
        <taxon>Ascomycota</taxon>
        <taxon>Pezizomycotina</taxon>
        <taxon>Orbiliomycetes</taxon>
        <taxon>Orbiliales</taxon>
        <taxon>Orbiliaceae</taxon>
        <taxon>Drechslerella</taxon>
    </lineage>
</organism>
<dbReference type="HOGENOM" id="CLU_572400_0_0_1"/>
<reference evidence="2 3" key="1">
    <citation type="submission" date="2013-05" db="EMBL/GenBank/DDBJ databases">
        <title>Drechslerella stenobrocha genome reveals carnivorous origination and mechanical trapping mechanism of predatory fungi.</title>
        <authorList>
            <person name="Liu X."/>
            <person name="Zhang W."/>
            <person name="Liu K."/>
        </authorList>
    </citation>
    <scope>NUCLEOTIDE SEQUENCE [LARGE SCALE GENOMIC DNA]</scope>
    <source>
        <strain evidence="2 3">248</strain>
    </source>
</reference>